<reference evidence="7 8" key="1">
    <citation type="journal article" date="2019" name="Nat. Med.">
        <title>A library of human gut bacterial isolates paired with longitudinal multiomics data enables mechanistic microbiome research.</title>
        <authorList>
            <person name="Poyet M."/>
            <person name="Groussin M."/>
            <person name="Gibbons S.M."/>
            <person name="Avila-Pacheco J."/>
            <person name="Jiang X."/>
            <person name="Kearney S.M."/>
            <person name="Perrotta A.R."/>
            <person name="Berdy B."/>
            <person name="Zhao S."/>
            <person name="Lieberman T.D."/>
            <person name="Swanson P.K."/>
            <person name="Smith M."/>
            <person name="Roesemann S."/>
            <person name="Alexander J.E."/>
            <person name="Rich S.A."/>
            <person name="Livny J."/>
            <person name="Vlamakis H."/>
            <person name="Clish C."/>
            <person name="Bullock K."/>
            <person name="Deik A."/>
            <person name="Scott J."/>
            <person name="Pierce K.A."/>
            <person name="Xavier R.J."/>
            <person name="Alm E.J."/>
        </authorList>
    </citation>
    <scope>NUCLEOTIDE SEQUENCE [LARGE SCALE GENOMIC DNA]</scope>
    <source>
        <strain evidence="7 8">BIOML-A41</strain>
    </source>
</reference>
<proteinExistence type="predicted"/>
<dbReference type="InterPro" id="IPR012336">
    <property type="entry name" value="Thioredoxin-like_fold"/>
</dbReference>
<keyword evidence="3" id="KW-1015">Disulfide bond</keyword>
<dbReference type="PROSITE" id="PS00194">
    <property type="entry name" value="THIOREDOXIN_1"/>
    <property type="match status" value="1"/>
</dbReference>
<dbReference type="Proteomes" id="UP000478493">
    <property type="component" value="Unassembled WGS sequence"/>
</dbReference>
<dbReference type="PANTHER" id="PTHR42852">
    <property type="entry name" value="THIOL:DISULFIDE INTERCHANGE PROTEIN DSBE"/>
    <property type="match status" value="1"/>
</dbReference>
<evidence type="ECO:0000313" key="8">
    <source>
        <dbReference type="Proteomes" id="UP000478493"/>
    </source>
</evidence>
<organism evidence="7 8">
    <name type="scientific">Bacteroides ovatus</name>
    <dbReference type="NCBI Taxonomy" id="28116"/>
    <lineage>
        <taxon>Bacteria</taxon>
        <taxon>Pseudomonadati</taxon>
        <taxon>Bacteroidota</taxon>
        <taxon>Bacteroidia</taxon>
        <taxon>Bacteroidales</taxon>
        <taxon>Bacteroidaceae</taxon>
        <taxon>Bacteroides</taxon>
    </lineage>
</organism>
<evidence type="ECO:0000256" key="5">
    <source>
        <dbReference type="SAM" id="SignalP"/>
    </source>
</evidence>
<dbReference type="GO" id="GO:0017004">
    <property type="term" value="P:cytochrome complex assembly"/>
    <property type="evidence" value="ECO:0007669"/>
    <property type="project" value="UniProtKB-KW"/>
</dbReference>
<keyword evidence="2" id="KW-0201">Cytochrome c-type biogenesis</keyword>
<evidence type="ECO:0000256" key="3">
    <source>
        <dbReference type="ARBA" id="ARBA00023157"/>
    </source>
</evidence>
<gene>
    <name evidence="7" type="ORF">F3B85_16515</name>
</gene>
<dbReference type="InterPro" id="IPR017937">
    <property type="entry name" value="Thioredoxin_CS"/>
</dbReference>
<dbReference type="RefSeq" id="WP_004307393.1">
    <property type="nucleotide sequence ID" value="NZ_CABKQC010000014.1"/>
</dbReference>
<evidence type="ECO:0000256" key="1">
    <source>
        <dbReference type="ARBA" id="ARBA00004196"/>
    </source>
</evidence>
<comment type="caution">
    <text evidence="7">The sequence shown here is derived from an EMBL/GenBank/DDBJ whole genome shotgun (WGS) entry which is preliminary data.</text>
</comment>
<dbReference type="EMBL" id="VWGP01000012">
    <property type="protein sequence ID" value="KAA4533691.1"/>
    <property type="molecule type" value="Genomic_DNA"/>
</dbReference>
<dbReference type="PANTHER" id="PTHR42852:SF6">
    <property type="entry name" value="THIOL:DISULFIDE INTERCHANGE PROTEIN DSBE"/>
    <property type="match status" value="1"/>
</dbReference>
<dbReference type="Pfam" id="PF13905">
    <property type="entry name" value="Thioredoxin_8"/>
    <property type="match status" value="1"/>
</dbReference>
<evidence type="ECO:0000259" key="6">
    <source>
        <dbReference type="PROSITE" id="PS51352"/>
    </source>
</evidence>
<comment type="subcellular location">
    <subcellularLocation>
        <location evidence="1">Cell envelope</location>
    </subcellularLocation>
</comment>
<dbReference type="SUPFAM" id="SSF52833">
    <property type="entry name" value="Thioredoxin-like"/>
    <property type="match status" value="1"/>
</dbReference>
<dbReference type="GO" id="GO:0030313">
    <property type="term" value="C:cell envelope"/>
    <property type="evidence" value="ECO:0007669"/>
    <property type="project" value="UniProtKB-SubCell"/>
</dbReference>
<dbReference type="InterPro" id="IPR050553">
    <property type="entry name" value="Thioredoxin_ResA/DsbE_sf"/>
</dbReference>
<accession>A0A5M5M2D7</accession>
<evidence type="ECO:0000256" key="4">
    <source>
        <dbReference type="ARBA" id="ARBA00023284"/>
    </source>
</evidence>
<sequence length="480" mass="55990">MLIKKILLLLFVTTTTMSYGAEKASIEISLRKTQDSIIYIASPIKGITLGFTDTLYVTEGKKVKLQLEINDLSSVYLQHGEIFYNAIVEPGKNYSVCFDYGADPIVQISDSVQMLRNRVFRDKNFYQYEFVRDYKVAPLDTVGAKMRTNFDSLLTADKKQFEKVKMSQAMRMFIEQDLELYWMGAMSKVIRANFNDCSCNEKQMYDDYMKEWSKIYKDYPLTTQMVPSLYFTSYIEMASTFKSAANGKVLHFKTAQEYYDHLFNNVQLIKNQKIKQAFWAKTLFMAALNNKRFEKILKKYINEFLTTYPNEGFEASFIPFIKKIDDFHAKVNSNFNKNVSFIENGDSIKTLQELLVKFKGKPILVDFWFSTCGPCVSNFQRFGKDLEKFTVQNDITLLCVSIDKEQEQWHTAIKYYKIGGKHIKACQSLHEDIYKTHNVHIFPHYMLVGSDGKILINRLKDLSEHDNFYNQIYDALAKEE</sequence>
<evidence type="ECO:0000256" key="2">
    <source>
        <dbReference type="ARBA" id="ARBA00022748"/>
    </source>
</evidence>
<dbReference type="AlphaFoldDB" id="A0A5M5M2D7"/>
<dbReference type="Gene3D" id="3.40.30.10">
    <property type="entry name" value="Glutaredoxin"/>
    <property type="match status" value="1"/>
</dbReference>
<feature type="domain" description="Thioredoxin" evidence="6">
    <location>
        <begin position="318"/>
        <end position="478"/>
    </location>
</feature>
<dbReference type="InterPro" id="IPR036249">
    <property type="entry name" value="Thioredoxin-like_sf"/>
</dbReference>
<keyword evidence="4" id="KW-0676">Redox-active center</keyword>
<name>A0A5M5M2D7_BACOV</name>
<dbReference type="PROSITE" id="PS51352">
    <property type="entry name" value="THIOREDOXIN_2"/>
    <property type="match status" value="1"/>
</dbReference>
<protein>
    <recommendedName>
        <fullName evidence="6">Thioredoxin domain-containing protein</fullName>
    </recommendedName>
</protein>
<feature type="signal peptide" evidence="5">
    <location>
        <begin position="1"/>
        <end position="20"/>
    </location>
</feature>
<keyword evidence="5" id="KW-0732">Signal</keyword>
<dbReference type="InterPro" id="IPR013766">
    <property type="entry name" value="Thioredoxin_domain"/>
</dbReference>
<evidence type="ECO:0000313" key="7">
    <source>
        <dbReference type="EMBL" id="KAA4533691.1"/>
    </source>
</evidence>
<feature type="chain" id="PRO_5030133275" description="Thioredoxin domain-containing protein" evidence="5">
    <location>
        <begin position="21"/>
        <end position="480"/>
    </location>
</feature>